<dbReference type="HOGENOM" id="CLU_046066_0_1_1"/>
<feature type="compositionally biased region" description="Basic residues" evidence="1">
    <location>
        <begin position="65"/>
        <end position="79"/>
    </location>
</feature>
<keyword evidence="4" id="KW-1185">Reference proteome</keyword>
<dbReference type="InterPro" id="IPR045889">
    <property type="entry name" value="MES/HNL"/>
</dbReference>
<accession>A0A0E0JS61</accession>
<dbReference type="InterPro" id="IPR029058">
    <property type="entry name" value="AB_hydrolase_fold"/>
</dbReference>
<protein>
    <recommendedName>
        <fullName evidence="2">AB hydrolase-1 domain-containing protein</fullName>
    </recommendedName>
</protein>
<dbReference type="GO" id="GO:0009696">
    <property type="term" value="P:salicylic acid metabolic process"/>
    <property type="evidence" value="ECO:0007669"/>
    <property type="project" value="TreeGrafter"/>
</dbReference>
<name>A0A0E0JS61_ORYPU</name>
<dbReference type="Pfam" id="PF12697">
    <property type="entry name" value="Abhydrolase_6"/>
    <property type="match status" value="1"/>
</dbReference>
<sequence>MQINSSPLHSVGNLEEQTTDTYRKWRAAAAASISSCPWPMPRSMVLVQGGHHAPLRGARRDAARPRRVRRPPGTHRRGALLRGVPTAAPHVVAAAPVGERLVLVGHSFGGLSLSLAMERFPEKIAAAVFVAAAMPCVGKHIGITTELMRERSPKDLLMDSKTIPISNKQGPGTAILLGPNFLAENGYQLSPAEDLTLAKSLVRPANLFVDDPMMKDDKMLTSANYGSVKKVYLIAMEDSGVELMHYMIALSPGTEVEEIPGADHAVMCSRPRELSDLLAKIGSKYD</sequence>
<evidence type="ECO:0000256" key="1">
    <source>
        <dbReference type="SAM" id="MobiDB-lite"/>
    </source>
</evidence>
<dbReference type="GO" id="GO:0080031">
    <property type="term" value="F:methyl salicylate esterase activity"/>
    <property type="evidence" value="ECO:0007669"/>
    <property type="project" value="TreeGrafter"/>
</dbReference>
<feature type="region of interest" description="Disordered" evidence="1">
    <location>
        <begin position="53"/>
        <end position="79"/>
    </location>
</feature>
<reference evidence="3" key="2">
    <citation type="submission" date="2018-05" db="EMBL/GenBank/DDBJ databases">
        <title>OpunRS2 (Oryza punctata Reference Sequence Version 2).</title>
        <authorList>
            <person name="Zhang J."/>
            <person name="Kudrna D."/>
            <person name="Lee S."/>
            <person name="Talag J."/>
            <person name="Welchert J."/>
            <person name="Wing R.A."/>
        </authorList>
    </citation>
    <scope>NUCLEOTIDE SEQUENCE [LARGE SCALE GENOMIC DNA]</scope>
</reference>
<dbReference type="PANTHER" id="PTHR10992:SF1004">
    <property type="entry name" value="ESTERASE PIR7B"/>
    <property type="match status" value="1"/>
</dbReference>
<feature type="domain" description="AB hydrolase-1" evidence="2">
    <location>
        <begin position="81"/>
        <end position="276"/>
    </location>
</feature>
<dbReference type="SUPFAM" id="SSF53474">
    <property type="entry name" value="alpha/beta-Hydrolases"/>
    <property type="match status" value="1"/>
</dbReference>
<dbReference type="STRING" id="4537.A0A0E0JS61"/>
<dbReference type="Proteomes" id="UP000026962">
    <property type="component" value="Chromosome 1"/>
</dbReference>
<dbReference type="GO" id="GO:0080030">
    <property type="term" value="F:methyl indole-3-acetate esterase activity"/>
    <property type="evidence" value="ECO:0007669"/>
    <property type="project" value="TreeGrafter"/>
</dbReference>
<reference evidence="3" key="1">
    <citation type="submission" date="2015-04" db="UniProtKB">
        <authorList>
            <consortium name="EnsemblPlants"/>
        </authorList>
    </citation>
    <scope>IDENTIFICATION</scope>
</reference>
<dbReference type="EnsemblPlants" id="OPUNC01G39070.1">
    <property type="protein sequence ID" value="OPUNC01G39070.1"/>
    <property type="gene ID" value="OPUNC01G39070"/>
</dbReference>
<evidence type="ECO:0000313" key="3">
    <source>
        <dbReference type="EnsemblPlants" id="OPUNC01G39070.1"/>
    </source>
</evidence>
<dbReference type="Gramene" id="OPUNC01G39070.1">
    <property type="protein sequence ID" value="OPUNC01G39070.1"/>
    <property type="gene ID" value="OPUNC01G39070"/>
</dbReference>
<organism evidence="3">
    <name type="scientific">Oryza punctata</name>
    <name type="common">Red rice</name>
    <dbReference type="NCBI Taxonomy" id="4537"/>
    <lineage>
        <taxon>Eukaryota</taxon>
        <taxon>Viridiplantae</taxon>
        <taxon>Streptophyta</taxon>
        <taxon>Embryophyta</taxon>
        <taxon>Tracheophyta</taxon>
        <taxon>Spermatophyta</taxon>
        <taxon>Magnoliopsida</taxon>
        <taxon>Liliopsida</taxon>
        <taxon>Poales</taxon>
        <taxon>Poaceae</taxon>
        <taxon>BOP clade</taxon>
        <taxon>Oryzoideae</taxon>
        <taxon>Oryzeae</taxon>
        <taxon>Oryzinae</taxon>
        <taxon>Oryza</taxon>
    </lineage>
</organism>
<evidence type="ECO:0000313" key="4">
    <source>
        <dbReference type="Proteomes" id="UP000026962"/>
    </source>
</evidence>
<dbReference type="InterPro" id="IPR000073">
    <property type="entry name" value="AB_hydrolase_1"/>
</dbReference>
<dbReference type="GO" id="GO:0080032">
    <property type="term" value="F:methyl jasmonate esterase activity"/>
    <property type="evidence" value="ECO:0007669"/>
    <property type="project" value="TreeGrafter"/>
</dbReference>
<proteinExistence type="predicted"/>
<dbReference type="PANTHER" id="PTHR10992">
    <property type="entry name" value="METHYLESTERASE FAMILY MEMBER"/>
    <property type="match status" value="1"/>
</dbReference>
<evidence type="ECO:0000259" key="2">
    <source>
        <dbReference type="Pfam" id="PF12697"/>
    </source>
</evidence>
<dbReference type="OMA" id="VYMESSR"/>
<dbReference type="Gene3D" id="3.40.50.1820">
    <property type="entry name" value="alpha/beta hydrolase"/>
    <property type="match status" value="1"/>
</dbReference>
<dbReference type="GO" id="GO:0009694">
    <property type="term" value="P:jasmonic acid metabolic process"/>
    <property type="evidence" value="ECO:0007669"/>
    <property type="project" value="TreeGrafter"/>
</dbReference>
<dbReference type="AlphaFoldDB" id="A0A0E0JS61"/>